<evidence type="ECO:0000256" key="10">
    <source>
        <dbReference type="ARBA" id="ARBA00022842"/>
    </source>
</evidence>
<comment type="similarity">
    <text evidence="3">Belongs to the RNase H family.</text>
</comment>
<keyword evidence="7" id="KW-0479">Metal-binding</keyword>
<dbReference type="EMBL" id="LAZR01028203">
    <property type="protein sequence ID" value="KKL63347.1"/>
    <property type="molecule type" value="Genomic_DNA"/>
</dbReference>
<dbReference type="InterPro" id="IPR012337">
    <property type="entry name" value="RNaseH-like_sf"/>
</dbReference>
<dbReference type="InterPro" id="IPR036397">
    <property type="entry name" value="RNaseH_sf"/>
</dbReference>
<keyword evidence="9" id="KW-0378">Hydrolase</keyword>
<dbReference type="CDD" id="cd09278">
    <property type="entry name" value="RNase_HI_prokaryote_like"/>
    <property type="match status" value="1"/>
</dbReference>
<sequence length="153" mass="17337">MVTFELYADGACQPNPGLGGWSFILRNIDNEEEIVKSGSLEGTTNNRMELQATIEGLRCFRELDLVESKIILVLDSKYVLCGTSEWSRNWIKQGWYKKNGDPVLNTDLWKEILAVTDGLDIEFKHVKGHAGESHNERCDKLATTAIKHLKEQL</sequence>
<reference evidence="12" key="1">
    <citation type="journal article" date="2015" name="Nature">
        <title>Complex archaea that bridge the gap between prokaryotes and eukaryotes.</title>
        <authorList>
            <person name="Spang A."/>
            <person name="Saw J.H."/>
            <person name="Jorgensen S.L."/>
            <person name="Zaremba-Niedzwiedzka K."/>
            <person name="Martijn J."/>
            <person name="Lind A.E."/>
            <person name="van Eijk R."/>
            <person name="Schleper C."/>
            <person name="Guy L."/>
            <person name="Ettema T.J."/>
        </authorList>
    </citation>
    <scope>NUCLEOTIDE SEQUENCE</scope>
</reference>
<dbReference type="AlphaFoldDB" id="A0A0F9GJH9"/>
<comment type="subunit">
    <text evidence="4">Monomer.</text>
</comment>
<evidence type="ECO:0000256" key="4">
    <source>
        <dbReference type="ARBA" id="ARBA00011245"/>
    </source>
</evidence>
<dbReference type="PANTHER" id="PTHR10642">
    <property type="entry name" value="RIBONUCLEASE H1"/>
    <property type="match status" value="1"/>
</dbReference>
<dbReference type="GO" id="GO:0004523">
    <property type="term" value="F:RNA-DNA hybrid ribonuclease activity"/>
    <property type="evidence" value="ECO:0007669"/>
    <property type="project" value="UniProtKB-EC"/>
</dbReference>
<comment type="cofactor">
    <cofactor evidence="2">
        <name>Mg(2+)</name>
        <dbReference type="ChEBI" id="CHEBI:18420"/>
    </cofactor>
</comment>
<dbReference type="SUPFAM" id="SSF53098">
    <property type="entry name" value="Ribonuclease H-like"/>
    <property type="match status" value="1"/>
</dbReference>
<evidence type="ECO:0000256" key="6">
    <source>
        <dbReference type="ARBA" id="ARBA00022722"/>
    </source>
</evidence>
<evidence type="ECO:0000256" key="7">
    <source>
        <dbReference type="ARBA" id="ARBA00022723"/>
    </source>
</evidence>
<comment type="catalytic activity">
    <reaction evidence="1">
        <text>Endonucleolytic cleavage to 5'-phosphomonoester.</text>
        <dbReference type="EC" id="3.1.26.4"/>
    </reaction>
</comment>
<dbReference type="EC" id="3.1.26.4" evidence="5"/>
<keyword evidence="8" id="KW-0255">Endonuclease</keyword>
<comment type="caution">
    <text evidence="12">The sequence shown here is derived from an EMBL/GenBank/DDBJ whole genome shotgun (WGS) entry which is preliminary data.</text>
</comment>
<dbReference type="GO" id="GO:0003676">
    <property type="term" value="F:nucleic acid binding"/>
    <property type="evidence" value="ECO:0007669"/>
    <property type="project" value="InterPro"/>
</dbReference>
<dbReference type="PANTHER" id="PTHR10642:SF26">
    <property type="entry name" value="RIBONUCLEASE H1"/>
    <property type="match status" value="1"/>
</dbReference>
<protein>
    <recommendedName>
        <fullName evidence="5">ribonuclease H</fullName>
        <ecNumber evidence="5">3.1.26.4</ecNumber>
    </recommendedName>
</protein>
<dbReference type="GO" id="GO:0043137">
    <property type="term" value="P:DNA replication, removal of RNA primer"/>
    <property type="evidence" value="ECO:0007669"/>
    <property type="project" value="TreeGrafter"/>
</dbReference>
<evidence type="ECO:0000256" key="8">
    <source>
        <dbReference type="ARBA" id="ARBA00022759"/>
    </source>
</evidence>
<dbReference type="InterPro" id="IPR022892">
    <property type="entry name" value="RNaseHI"/>
</dbReference>
<gene>
    <name evidence="12" type="ORF">LCGC14_2176040</name>
</gene>
<proteinExistence type="inferred from homology"/>
<evidence type="ECO:0000256" key="2">
    <source>
        <dbReference type="ARBA" id="ARBA00001946"/>
    </source>
</evidence>
<dbReference type="GO" id="GO:0046872">
    <property type="term" value="F:metal ion binding"/>
    <property type="evidence" value="ECO:0007669"/>
    <property type="project" value="UniProtKB-KW"/>
</dbReference>
<keyword evidence="6" id="KW-0540">Nuclease</keyword>
<evidence type="ECO:0000259" key="11">
    <source>
        <dbReference type="PROSITE" id="PS50879"/>
    </source>
</evidence>
<organism evidence="12">
    <name type="scientific">marine sediment metagenome</name>
    <dbReference type="NCBI Taxonomy" id="412755"/>
    <lineage>
        <taxon>unclassified sequences</taxon>
        <taxon>metagenomes</taxon>
        <taxon>ecological metagenomes</taxon>
    </lineage>
</organism>
<dbReference type="Pfam" id="PF00075">
    <property type="entry name" value="RNase_H"/>
    <property type="match status" value="1"/>
</dbReference>
<name>A0A0F9GJH9_9ZZZZ</name>
<feature type="domain" description="RNase H type-1" evidence="11">
    <location>
        <begin position="1"/>
        <end position="147"/>
    </location>
</feature>
<evidence type="ECO:0000313" key="12">
    <source>
        <dbReference type="EMBL" id="KKL63347.1"/>
    </source>
</evidence>
<keyword evidence="10" id="KW-0460">Magnesium</keyword>
<dbReference type="Gene3D" id="3.30.420.10">
    <property type="entry name" value="Ribonuclease H-like superfamily/Ribonuclease H"/>
    <property type="match status" value="1"/>
</dbReference>
<dbReference type="InterPro" id="IPR002156">
    <property type="entry name" value="RNaseH_domain"/>
</dbReference>
<dbReference type="PROSITE" id="PS50879">
    <property type="entry name" value="RNASE_H_1"/>
    <property type="match status" value="1"/>
</dbReference>
<dbReference type="HAMAP" id="MF_00042">
    <property type="entry name" value="RNase_H"/>
    <property type="match status" value="1"/>
</dbReference>
<accession>A0A0F9GJH9</accession>
<dbReference type="InterPro" id="IPR050092">
    <property type="entry name" value="RNase_H"/>
</dbReference>
<evidence type="ECO:0000256" key="3">
    <source>
        <dbReference type="ARBA" id="ARBA00005300"/>
    </source>
</evidence>
<evidence type="ECO:0000256" key="9">
    <source>
        <dbReference type="ARBA" id="ARBA00022801"/>
    </source>
</evidence>
<evidence type="ECO:0000256" key="5">
    <source>
        <dbReference type="ARBA" id="ARBA00012180"/>
    </source>
</evidence>
<evidence type="ECO:0000256" key="1">
    <source>
        <dbReference type="ARBA" id="ARBA00000077"/>
    </source>
</evidence>